<gene>
    <name evidence="1" type="ORF">KU39_1154</name>
</gene>
<dbReference type="InterPro" id="IPR009959">
    <property type="entry name" value="Cyclase_SnoaL-like"/>
</dbReference>
<dbReference type="AlphaFoldDB" id="A0A1L6TAM7"/>
<evidence type="ECO:0000313" key="1">
    <source>
        <dbReference type="EMBL" id="ALB22337.1"/>
    </source>
</evidence>
<evidence type="ECO:0000313" key="2">
    <source>
        <dbReference type="Proteomes" id="UP000029558"/>
    </source>
</evidence>
<dbReference type="GO" id="GO:0030638">
    <property type="term" value="P:polyketide metabolic process"/>
    <property type="evidence" value="ECO:0007669"/>
    <property type="project" value="InterPro"/>
</dbReference>
<dbReference type="Gene3D" id="3.10.450.50">
    <property type="match status" value="1"/>
</dbReference>
<protein>
    <submittedName>
        <fullName evidence="1">Ester cyclase SnoaL</fullName>
    </submittedName>
</protein>
<dbReference type="EMBL" id="CP012508">
    <property type="protein sequence ID" value="ALB22337.1"/>
    <property type="molecule type" value="Genomic_DNA"/>
</dbReference>
<dbReference type="Pfam" id="PF07366">
    <property type="entry name" value="SnoaL"/>
    <property type="match status" value="1"/>
</dbReference>
<dbReference type="Proteomes" id="UP000029558">
    <property type="component" value="Chromosome"/>
</dbReference>
<accession>A0A1L6TAM7</accession>
<sequence length="109" mass="12110">MSTSIVSAPDKNTGKLLIEKMFDCMWNQQQTELADDIFSADVIIHTADSTSQGLNALKGFIIEMQTAFSNLQHHCHEIINNNNHVAARFSGQGTHTGNIPRHARHRALV</sequence>
<name>A0A1L6TAM7_PISSA</name>
<dbReference type="RefSeq" id="WP_017377432.1">
    <property type="nucleotide sequence ID" value="NZ_CP012508.1"/>
</dbReference>
<dbReference type="OrthoDB" id="129343at2"/>
<proteinExistence type="predicted"/>
<dbReference type="SUPFAM" id="SSF54427">
    <property type="entry name" value="NTF2-like"/>
    <property type="match status" value="1"/>
</dbReference>
<reference evidence="1 2" key="1">
    <citation type="journal article" date="2014" name="Genome Announc.">
        <title>Comparative Genome Analysis of Two Isolates of the Fish Pathogen Piscirickettsia salmonis from Different Hosts Reveals Major Differences in Virulence-Associated Secretion Systems.</title>
        <authorList>
            <person name="Bohle H."/>
            <person name="Henriquez P."/>
            <person name="Grothusen H."/>
            <person name="Navas E."/>
            <person name="Sandoval A."/>
            <person name="Bustamante F."/>
            <person name="Bustos P."/>
            <person name="Mancilla M."/>
        </authorList>
    </citation>
    <scope>NUCLEOTIDE SEQUENCE [LARGE SCALE GENOMIC DNA]</scope>
    <source>
        <strain evidence="2">B1-32597</strain>
    </source>
</reference>
<dbReference type="InterPro" id="IPR032710">
    <property type="entry name" value="NTF2-like_dom_sf"/>
</dbReference>
<organism evidence="1 2">
    <name type="scientific">Piscirickettsia salmonis</name>
    <dbReference type="NCBI Taxonomy" id="1238"/>
    <lineage>
        <taxon>Bacteria</taxon>
        <taxon>Pseudomonadati</taxon>
        <taxon>Pseudomonadota</taxon>
        <taxon>Gammaproteobacteria</taxon>
        <taxon>Thiotrichales</taxon>
        <taxon>Piscirickettsiaceae</taxon>
        <taxon>Piscirickettsia</taxon>
    </lineage>
</organism>